<feature type="coiled-coil region" evidence="1">
    <location>
        <begin position="320"/>
        <end position="375"/>
    </location>
</feature>
<keyword evidence="1" id="KW-0175">Coiled coil</keyword>
<evidence type="ECO:0000313" key="3">
    <source>
        <dbReference type="EMBL" id="MEQ2487595.1"/>
    </source>
</evidence>
<evidence type="ECO:0008006" key="5">
    <source>
        <dbReference type="Google" id="ProtNLM"/>
    </source>
</evidence>
<gene>
    <name evidence="3" type="ORF">AAAT34_11165</name>
</gene>
<dbReference type="Proteomes" id="UP001487296">
    <property type="component" value="Unassembled WGS sequence"/>
</dbReference>
<keyword evidence="4" id="KW-1185">Reference proteome</keyword>
<sequence>MRLKYIGILLLLCMALPVAAQKKGAKGGKATKVVKPVAHVETSGQKLFKSMLPSTAKVMFIDSVVVSKADFLSRVPLNKESGSLTARKGKVGHGGVLLTQYQNDFGDRRIYAEGDTTATHLLAQTLVGKQWSAPHPLAGLDGNEYPRACFPFLASDGVTLFFAAQGPHSMGGYDIFMTTYDNDEAQWYEPQNYGLPFNSTANEYLLAIDDYDTLGWLVTDRNQPADSVCIYTFEPTSIRKDFQADNIDDAHLKRFAHIHAIKDTWKFGKRKDALGRLAAMIARGKATTTKKVQFAINDRTVITSPSQLKHAESRTLYAQLQELETLMANTQTTLDNNRKKYAQQPSARQQLRAQIIKLEQQLEQQQADSRALAKRIRKLEN</sequence>
<proteinExistence type="predicted"/>
<organism evidence="3 4">
    <name type="scientific">Hallella faecis</name>
    <dbReference type="NCBI Taxonomy" id="2841596"/>
    <lineage>
        <taxon>Bacteria</taxon>
        <taxon>Pseudomonadati</taxon>
        <taxon>Bacteroidota</taxon>
        <taxon>Bacteroidia</taxon>
        <taxon>Bacteroidales</taxon>
        <taxon>Prevotellaceae</taxon>
        <taxon>Hallella</taxon>
    </lineage>
</organism>
<evidence type="ECO:0000256" key="1">
    <source>
        <dbReference type="SAM" id="Coils"/>
    </source>
</evidence>
<dbReference type="EMBL" id="JBBNFP010000058">
    <property type="protein sequence ID" value="MEQ2487595.1"/>
    <property type="molecule type" value="Genomic_DNA"/>
</dbReference>
<feature type="signal peptide" evidence="2">
    <location>
        <begin position="1"/>
        <end position="20"/>
    </location>
</feature>
<dbReference type="RefSeq" id="WP_215760660.1">
    <property type="nucleotide sequence ID" value="NZ_JAHKBE010000059.1"/>
</dbReference>
<feature type="chain" id="PRO_5045688933" description="WD40 repeat protein" evidence="2">
    <location>
        <begin position="21"/>
        <end position="381"/>
    </location>
</feature>
<name>A0ABV1FT51_9BACT</name>
<protein>
    <recommendedName>
        <fullName evidence="5">WD40 repeat protein</fullName>
    </recommendedName>
</protein>
<comment type="caution">
    <text evidence="3">The sequence shown here is derived from an EMBL/GenBank/DDBJ whole genome shotgun (WGS) entry which is preliminary data.</text>
</comment>
<accession>A0ABV1FT51</accession>
<reference evidence="3 4" key="1">
    <citation type="submission" date="2024-04" db="EMBL/GenBank/DDBJ databases">
        <title>Human intestinal bacterial collection.</title>
        <authorList>
            <person name="Pauvert C."/>
            <person name="Hitch T.C.A."/>
            <person name="Clavel T."/>
        </authorList>
    </citation>
    <scope>NUCLEOTIDE SEQUENCE [LARGE SCALE GENOMIC DNA]</scope>
    <source>
        <strain evidence="3 4">CLA-AA-H145</strain>
    </source>
</reference>
<keyword evidence="2" id="KW-0732">Signal</keyword>
<evidence type="ECO:0000313" key="4">
    <source>
        <dbReference type="Proteomes" id="UP001487296"/>
    </source>
</evidence>
<evidence type="ECO:0000256" key="2">
    <source>
        <dbReference type="SAM" id="SignalP"/>
    </source>
</evidence>